<name>A0ABW4GK13_9ACTN</name>
<evidence type="ECO:0000313" key="2">
    <source>
        <dbReference type="EMBL" id="MFD1542716.1"/>
    </source>
</evidence>
<accession>A0ABW4GK13</accession>
<evidence type="ECO:0000256" key="1">
    <source>
        <dbReference type="SAM" id="MobiDB-lite"/>
    </source>
</evidence>
<keyword evidence="3" id="KW-1185">Reference proteome</keyword>
<comment type="caution">
    <text evidence="2">The sequence shown here is derived from an EMBL/GenBank/DDBJ whole genome shotgun (WGS) entry which is preliminary data.</text>
</comment>
<reference evidence="3" key="1">
    <citation type="journal article" date="2019" name="Int. J. Syst. Evol. Microbiol.">
        <title>The Global Catalogue of Microorganisms (GCM) 10K type strain sequencing project: providing services to taxonomists for standard genome sequencing and annotation.</title>
        <authorList>
            <consortium name="The Broad Institute Genomics Platform"/>
            <consortium name="The Broad Institute Genome Sequencing Center for Infectious Disease"/>
            <person name="Wu L."/>
            <person name="Ma J."/>
        </authorList>
    </citation>
    <scope>NUCLEOTIDE SEQUENCE [LARGE SCALE GENOMIC DNA]</scope>
    <source>
        <strain evidence="3">CGMCC 1.15399</strain>
    </source>
</reference>
<feature type="region of interest" description="Disordered" evidence="1">
    <location>
        <begin position="1"/>
        <end position="142"/>
    </location>
</feature>
<protein>
    <submittedName>
        <fullName evidence="2">Uncharacterized protein</fullName>
    </submittedName>
</protein>
<feature type="compositionally biased region" description="Basic and acidic residues" evidence="1">
    <location>
        <begin position="77"/>
        <end position="86"/>
    </location>
</feature>
<organism evidence="2 3">
    <name type="scientific">Nonomuraea guangzhouensis</name>
    <dbReference type="NCBI Taxonomy" id="1291555"/>
    <lineage>
        <taxon>Bacteria</taxon>
        <taxon>Bacillati</taxon>
        <taxon>Actinomycetota</taxon>
        <taxon>Actinomycetes</taxon>
        <taxon>Streptosporangiales</taxon>
        <taxon>Streptosporangiaceae</taxon>
        <taxon>Nonomuraea</taxon>
    </lineage>
</organism>
<sequence length="234" mass="25841">MTSDELKVPSQRADHPNDHPSDHPNDRANDPPNDEDERASGSGYGPADDFRTDDPSQEDERDDFRANDTPTVDLTGEGEKDRHHEPYAPADGDMLAYPPPSPGSDPAHAEHAEPDEYSDEQDDVHELVAVEGAPPAHAAPPESVVLFDQDPAEVQARWRELQTSFVDDPGDAVQRAEGLVDEVVEALTSSLTARTGELRDRWKGAGDTEQLRLALREYRVVLERLLTLSAHETR</sequence>
<feature type="compositionally biased region" description="Basic and acidic residues" evidence="1">
    <location>
        <begin position="1"/>
        <end position="29"/>
    </location>
</feature>
<dbReference type="Proteomes" id="UP001597097">
    <property type="component" value="Unassembled WGS sequence"/>
</dbReference>
<evidence type="ECO:0000313" key="3">
    <source>
        <dbReference type="Proteomes" id="UP001597097"/>
    </source>
</evidence>
<dbReference type="EMBL" id="JBHUCM010000032">
    <property type="protein sequence ID" value="MFD1542716.1"/>
    <property type="molecule type" value="Genomic_DNA"/>
</dbReference>
<proteinExistence type="predicted"/>
<dbReference type="RefSeq" id="WP_219538301.1">
    <property type="nucleotide sequence ID" value="NZ_JAHKRM010000046.1"/>
</dbReference>
<gene>
    <name evidence="2" type="ORF">ACFSJ0_37065</name>
</gene>